<organism evidence="1 2">
    <name type="scientific">Candida boidinii</name>
    <name type="common">Yeast</name>
    <dbReference type="NCBI Taxonomy" id="5477"/>
    <lineage>
        <taxon>Eukaryota</taxon>
        <taxon>Fungi</taxon>
        <taxon>Dikarya</taxon>
        <taxon>Ascomycota</taxon>
        <taxon>Saccharomycotina</taxon>
        <taxon>Pichiomycetes</taxon>
        <taxon>Pichiales</taxon>
        <taxon>Pichiaceae</taxon>
        <taxon>Ogataea</taxon>
        <taxon>Ogataea/Candida clade</taxon>
    </lineage>
</organism>
<gene>
    <name evidence="1" type="ORF">Cboi01_000091300</name>
</gene>
<protein>
    <submittedName>
        <fullName evidence="1">Unnamed protein product</fullName>
    </submittedName>
</protein>
<name>A0ACB5THL7_CANBO</name>
<comment type="caution">
    <text evidence="1">The sequence shown here is derived from an EMBL/GenBank/DDBJ whole genome shotgun (WGS) entry which is preliminary data.</text>
</comment>
<proteinExistence type="predicted"/>
<dbReference type="EMBL" id="BSXV01000290">
    <property type="protein sequence ID" value="GME88457.1"/>
    <property type="molecule type" value="Genomic_DNA"/>
</dbReference>
<evidence type="ECO:0000313" key="2">
    <source>
        <dbReference type="Proteomes" id="UP001165101"/>
    </source>
</evidence>
<sequence length="538" mass="60544">MSSRTRSETDSEPVNTGSLKERFKSSDIVSSFREAAASKVVTNNDKIGNTKVIHKLNQPSQLLPLSENITDETVNRFTSTFNEVLEGKKENFADSGDIKAVGTSDVKLETHNNNKYINNVFNNNSHLDNLLPPFVDDQFGHYQSNNTFVSSSQDTAENSNNQMANNGAQELSKRNTQVVSASSAGIRAIMYQFTALYLRTPAKIFRPSRFDYLTSARALLHGELASTPWKFHSHSSIALLVNAVRKQGWKFIPDQVLPPLIANSASGLVLYSVYLTSLQSFNGFTMKSLQDPNPFDIYRAGFLAGAAQSLIAAPIDAIYSRSSYAELVDGKHKNLWAFGLDKLKQIGPVGVFAGYTCSFIKESFGFATYFTVFEVVKNRGYQLTRSVINWFDYVKFKMFHYSQDFKPIEHPKSEKVLQTSFVLFAGASAAASLLAIQYPITKVQNIHLSRLEALDIYNRAVNNEPRRFFKLYYNSYIQTFDQILAMKLKSKLDWWQFFYKGFVRNALVNIPATSIALLVFEITRQELSNDIESLLGPT</sequence>
<evidence type="ECO:0000313" key="1">
    <source>
        <dbReference type="EMBL" id="GME88457.1"/>
    </source>
</evidence>
<reference evidence="1" key="1">
    <citation type="submission" date="2023-04" db="EMBL/GenBank/DDBJ databases">
        <title>Candida boidinii NBRC 1967.</title>
        <authorList>
            <person name="Ichikawa N."/>
            <person name="Sato H."/>
            <person name="Tonouchi N."/>
        </authorList>
    </citation>
    <scope>NUCLEOTIDE SEQUENCE</scope>
    <source>
        <strain evidence="1">NBRC 1967</strain>
    </source>
</reference>
<dbReference type="Proteomes" id="UP001165101">
    <property type="component" value="Unassembled WGS sequence"/>
</dbReference>
<keyword evidence="2" id="KW-1185">Reference proteome</keyword>
<accession>A0ACB5THL7</accession>